<protein>
    <submittedName>
        <fullName evidence="1">Uncharacterized protein</fullName>
    </submittedName>
</protein>
<dbReference type="Proteomes" id="UP000502823">
    <property type="component" value="Unassembled WGS sequence"/>
</dbReference>
<accession>A0A6L2PZX1</accession>
<dbReference type="EMBL" id="BLKM01012980">
    <property type="protein sequence ID" value="GFG38106.1"/>
    <property type="molecule type" value="Genomic_DNA"/>
</dbReference>
<reference evidence="2" key="1">
    <citation type="submission" date="2020-01" db="EMBL/GenBank/DDBJ databases">
        <title>Draft genome sequence of the Termite Coptotermes fromosanus.</title>
        <authorList>
            <person name="Itakura S."/>
            <person name="Yosikawa Y."/>
            <person name="Umezawa K."/>
        </authorList>
    </citation>
    <scope>NUCLEOTIDE SEQUENCE [LARGE SCALE GENOMIC DNA]</scope>
</reference>
<comment type="caution">
    <text evidence="1">The sequence shown here is derived from an EMBL/GenBank/DDBJ whole genome shotgun (WGS) entry which is preliminary data.</text>
</comment>
<dbReference type="PANTHER" id="PTHR46114">
    <property type="entry name" value="APPLE DOMAIN-CONTAINING PROTEIN"/>
    <property type="match status" value="1"/>
</dbReference>
<dbReference type="OrthoDB" id="8063408at2759"/>
<gene>
    <name evidence="1" type="ORF">Cfor_07276</name>
</gene>
<evidence type="ECO:0000313" key="2">
    <source>
        <dbReference type="Proteomes" id="UP000502823"/>
    </source>
</evidence>
<organism evidence="1 2">
    <name type="scientific">Coptotermes formosanus</name>
    <name type="common">Formosan subterranean termite</name>
    <dbReference type="NCBI Taxonomy" id="36987"/>
    <lineage>
        <taxon>Eukaryota</taxon>
        <taxon>Metazoa</taxon>
        <taxon>Ecdysozoa</taxon>
        <taxon>Arthropoda</taxon>
        <taxon>Hexapoda</taxon>
        <taxon>Insecta</taxon>
        <taxon>Pterygota</taxon>
        <taxon>Neoptera</taxon>
        <taxon>Polyneoptera</taxon>
        <taxon>Dictyoptera</taxon>
        <taxon>Blattodea</taxon>
        <taxon>Blattoidea</taxon>
        <taxon>Termitoidae</taxon>
        <taxon>Rhinotermitidae</taxon>
        <taxon>Coptotermes</taxon>
    </lineage>
</organism>
<keyword evidence="2" id="KW-1185">Reference proteome</keyword>
<proteinExistence type="predicted"/>
<sequence>MPFAVPTVWREPKDHSSNCYFCLTNITGITCKSKHTVKYPDLPSAMRPVSHSGELPITKPPENLTFSDVISDSDDVHGQQEGNSVDCDPKFEASYSSREPHLLIRGDLNDLVSDLNLRKKRQAELLGSRLKWWHLPHQDTEICFFRNGQIEFKGFFSQENDVVFSHTAKMRESYENMKLLLQKIQYEIYNWNICGDLKVTALLLGLQLGYTRFCCFLCEWDSTGRKHHYIQKQWPERESLNPGQKNVVNTPLIKPENVFLPPLHIRLIQLVLRDNFVKAMGLNSAGFMYLKNKFPRISDAKIKTGYLLDLE</sequence>
<name>A0A6L2PZX1_COPFO</name>
<dbReference type="PANTHER" id="PTHR46114:SF1">
    <property type="entry name" value="ZAD DOMAIN-CONTAINING PROTEIN"/>
    <property type="match status" value="1"/>
</dbReference>
<dbReference type="InParanoid" id="A0A6L2PZX1"/>
<dbReference type="AlphaFoldDB" id="A0A6L2PZX1"/>
<evidence type="ECO:0000313" key="1">
    <source>
        <dbReference type="EMBL" id="GFG38106.1"/>
    </source>
</evidence>